<organism evidence="2 3">
    <name type="scientific">Gaoshiqia sediminis</name>
    <dbReference type="NCBI Taxonomy" id="2986998"/>
    <lineage>
        <taxon>Bacteria</taxon>
        <taxon>Pseudomonadati</taxon>
        <taxon>Bacteroidota</taxon>
        <taxon>Bacteroidia</taxon>
        <taxon>Marinilabiliales</taxon>
        <taxon>Prolixibacteraceae</taxon>
        <taxon>Gaoshiqia</taxon>
    </lineage>
</organism>
<name>A0AA41Y437_9BACT</name>
<dbReference type="RefSeq" id="WP_282590080.1">
    <property type="nucleotide sequence ID" value="NZ_JAPAAF010000002.1"/>
</dbReference>
<sequence>MRKIWIAGLIILNSWISFAGKNDSCSTNKLDPDYIKTCYNDLVVRVFSANKNNFIQFHDQNEGVRLKYRPNDYYNLGIGFNYKWFGLKIGTKIPMLSGDDHRYGKTTSFGLQSYIYSRKFTLDILAIKTRGYYLSELEEEGLEIPGLEQYYTRRDLITNNFGINFNYVVNNRRFSYKAAFKQTDIQLKSAGSLIYGGGVYLITVEADSAFVPSEIGNQYFTNGRQQNNFEAYTLNTNLGYAYSLVPSKNWIITGSYRFSLGLQQNVWHFTGEDTDHQFKLSWSSAFQLSAGHYFPNFYLGASLVRYQQNSKIQYRDISILNGTNFMEFTMSKRIQLKRRKSR</sequence>
<dbReference type="EMBL" id="JAPAAF010000002">
    <property type="protein sequence ID" value="MCW0481470.1"/>
    <property type="molecule type" value="Genomic_DNA"/>
</dbReference>
<keyword evidence="1" id="KW-0732">Signal</keyword>
<dbReference type="Pfam" id="PF14391">
    <property type="entry name" value="DUF4421"/>
    <property type="match status" value="1"/>
</dbReference>
<proteinExistence type="predicted"/>
<protein>
    <submittedName>
        <fullName evidence="2">DUF4421 domain-containing protein</fullName>
    </submittedName>
</protein>
<comment type="caution">
    <text evidence="2">The sequence shown here is derived from an EMBL/GenBank/DDBJ whole genome shotgun (WGS) entry which is preliminary data.</text>
</comment>
<reference evidence="2" key="1">
    <citation type="submission" date="2022-10" db="EMBL/GenBank/DDBJ databases">
        <title>Gaoshiqiia sediminis gen. nov., sp. nov., isolated from coastal sediment.</title>
        <authorList>
            <person name="Yu W.X."/>
            <person name="Mu D.S."/>
            <person name="Du J.Z."/>
            <person name="Liang Y.Q."/>
        </authorList>
    </citation>
    <scope>NUCLEOTIDE SEQUENCE</scope>
    <source>
        <strain evidence="2">A06</strain>
    </source>
</reference>
<evidence type="ECO:0000313" key="3">
    <source>
        <dbReference type="Proteomes" id="UP001163821"/>
    </source>
</evidence>
<feature type="signal peptide" evidence="1">
    <location>
        <begin position="1"/>
        <end position="19"/>
    </location>
</feature>
<keyword evidence="3" id="KW-1185">Reference proteome</keyword>
<dbReference type="AlphaFoldDB" id="A0AA41Y437"/>
<accession>A0AA41Y437</accession>
<dbReference type="Proteomes" id="UP001163821">
    <property type="component" value="Unassembled WGS sequence"/>
</dbReference>
<gene>
    <name evidence="2" type="ORF">N2K84_01940</name>
</gene>
<feature type="chain" id="PRO_5041392845" evidence="1">
    <location>
        <begin position="20"/>
        <end position="342"/>
    </location>
</feature>
<dbReference type="InterPro" id="IPR025535">
    <property type="entry name" value="DUF4421"/>
</dbReference>
<evidence type="ECO:0000256" key="1">
    <source>
        <dbReference type="SAM" id="SignalP"/>
    </source>
</evidence>
<evidence type="ECO:0000313" key="2">
    <source>
        <dbReference type="EMBL" id="MCW0481470.1"/>
    </source>
</evidence>